<feature type="domain" description="Terpene synthase metal-binding" evidence="6">
    <location>
        <begin position="477"/>
        <end position="717"/>
    </location>
</feature>
<evidence type="ECO:0000256" key="2">
    <source>
        <dbReference type="ARBA" id="ARBA00022723"/>
    </source>
</evidence>
<dbReference type="EMBL" id="JAJJMA010082414">
    <property type="protein sequence ID" value="MCL7028698.1"/>
    <property type="molecule type" value="Genomic_DNA"/>
</dbReference>
<dbReference type="GO" id="GO:0010333">
    <property type="term" value="F:terpene synthase activity"/>
    <property type="evidence" value="ECO:0007669"/>
    <property type="project" value="InterPro"/>
</dbReference>
<feature type="domain" description="Terpene synthase N-terminal" evidence="5">
    <location>
        <begin position="210"/>
        <end position="408"/>
    </location>
</feature>
<dbReference type="Gene3D" id="1.10.600.10">
    <property type="entry name" value="Farnesyl Diphosphate Synthase"/>
    <property type="match status" value="1"/>
</dbReference>
<reference evidence="7" key="1">
    <citation type="submission" date="2022-03" db="EMBL/GenBank/DDBJ databases">
        <title>A functionally conserved STORR gene fusion in Papaver species that diverged 16.8 million years ago.</title>
        <authorList>
            <person name="Catania T."/>
        </authorList>
    </citation>
    <scope>NUCLEOTIDE SEQUENCE</scope>
    <source>
        <strain evidence="7">S-191538</strain>
    </source>
</reference>
<dbReference type="PANTHER" id="PTHR31739">
    <property type="entry name" value="ENT-COPALYL DIPHOSPHATE SYNTHASE, CHLOROPLASTIC"/>
    <property type="match status" value="1"/>
</dbReference>
<evidence type="ECO:0000256" key="1">
    <source>
        <dbReference type="ARBA" id="ARBA00001946"/>
    </source>
</evidence>
<dbReference type="Gene3D" id="1.50.10.130">
    <property type="entry name" value="Terpene synthase, N-terminal domain"/>
    <property type="match status" value="1"/>
</dbReference>
<evidence type="ECO:0008006" key="9">
    <source>
        <dbReference type="Google" id="ProtNLM"/>
    </source>
</evidence>
<dbReference type="FunFam" id="1.50.10.130:FF:000002">
    <property type="entry name" value="Ent-copalyl diphosphate synthase, chloroplastic"/>
    <property type="match status" value="1"/>
</dbReference>
<gene>
    <name evidence="7" type="ORF">MKW94_025769</name>
</gene>
<keyword evidence="8" id="KW-1185">Reference proteome</keyword>
<dbReference type="InterPro" id="IPR008949">
    <property type="entry name" value="Isoprenoid_synthase_dom_sf"/>
</dbReference>
<dbReference type="Proteomes" id="UP001177140">
    <property type="component" value="Unassembled WGS sequence"/>
</dbReference>
<organism evidence="7 8">
    <name type="scientific">Papaver nudicaule</name>
    <name type="common">Iceland poppy</name>
    <dbReference type="NCBI Taxonomy" id="74823"/>
    <lineage>
        <taxon>Eukaryota</taxon>
        <taxon>Viridiplantae</taxon>
        <taxon>Streptophyta</taxon>
        <taxon>Embryophyta</taxon>
        <taxon>Tracheophyta</taxon>
        <taxon>Spermatophyta</taxon>
        <taxon>Magnoliopsida</taxon>
        <taxon>Ranunculales</taxon>
        <taxon>Papaveraceae</taxon>
        <taxon>Papaveroideae</taxon>
        <taxon>Papaver</taxon>
    </lineage>
</organism>
<evidence type="ECO:0000256" key="4">
    <source>
        <dbReference type="ARBA" id="ARBA00023239"/>
    </source>
</evidence>
<dbReference type="SUPFAM" id="SSF48576">
    <property type="entry name" value="Terpenoid synthases"/>
    <property type="match status" value="1"/>
</dbReference>
<dbReference type="InterPro" id="IPR050148">
    <property type="entry name" value="Terpene_synthase-like"/>
</dbReference>
<keyword evidence="2" id="KW-0479">Metal-binding</keyword>
<dbReference type="AlphaFoldDB" id="A0AA41V8U7"/>
<sequence length="801" mass="91577">MEPFYEAVPVDSRTNISRRTRRPSHLVLCSKESKERIKQMFTKVELSVSSYDTAWVAMVPSPNSPQLPCFPKCVSWILENQLCDGSWCVADHDNPLLIKDSLSSTLACILALKTWGVGEEHVNKGLLYMGSKSSSVNDKNQCAPIGFDIIFPRMIEHAQILGLNLPLSTSDVEALFQNRDFEFKRVSESNSEGSKLYLAYIAEGMGKHHEWKEIMKYQRKNGSFFNSPSATAAAFVHLQDTNCLNYLNSISEKFCNSVPTVYPLDISVSLSLVDDLERLGIDRHFKGEIQSLLDTIYRYWLDMDEEIFADMTTRAVAFRILRMHGYDISSDALAGEPFFNTPGGYNKDLQCALEIFRASQIIISPDDESILERQNMRSSNFLKQCLSKCSIHTDAFDEIMIQEVDYALKLPFYAQLERTEIKRSLENYNSDKLSILKTSYRSLNIKSKDLLELAVEDFNICQSIHRKELPQLERWIKENRLDKLKFSRHVKTLTYIYFSTATTLFSPEVSDARLMWAKNAVLTTMVDDFFDGGGSREELVNFSKLVEKWNGISATDFCSENVEIILSALQNTTNDFGEKVLTRQGYRVTSHLVEMWQSFVKANMKEMEWCYNKVVPSFEENMKNTCVTIALDFIVLPALYFIGPDVPEEVLRDTEYLNLSKAMNTCGRLLNDIQTLKKEIKDGKTINAVTVLMNSGSVTEEEALKKVRAMIEKSRRELLRLVLNSKDSVMPRACKELFWRVNKQMQFVYKDADGFGRYNDGVKNLQELVNAIFEERLHVPHVCKKSSIPSSRNEEPGPASQ</sequence>
<dbReference type="FunFam" id="1.50.10.160:FF:000002">
    <property type="entry name" value="cis-abienol synthase, chloroplastic"/>
    <property type="match status" value="1"/>
</dbReference>
<evidence type="ECO:0000313" key="8">
    <source>
        <dbReference type="Proteomes" id="UP001177140"/>
    </source>
</evidence>
<keyword evidence="4" id="KW-0456">Lyase</keyword>
<evidence type="ECO:0000256" key="3">
    <source>
        <dbReference type="ARBA" id="ARBA00022842"/>
    </source>
</evidence>
<keyword evidence="3" id="KW-0460">Magnesium</keyword>
<dbReference type="SFLD" id="SFLDG01014">
    <property type="entry name" value="Terpene_Cyclase_Like_1_N-term"/>
    <property type="match status" value="1"/>
</dbReference>
<comment type="caution">
    <text evidence="7">The sequence shown here is derived from an EMBL/GenBank/DDBJ whole genome shotgun (WGS) entry which is preliminary data.</text>
</comment>
<dbReference type="CDD" id="cd00684">
    <property type="entry name" value="Terpene_cyclase_plant_C1"/>
    <property type="match status" value="1"/>
</dbReference>
<accession>A0AA41V8U7</accession>
<proteinExistence type="predicted"/>
<evidence type="ECO:0000259" key="5">
    <source>
        <dbReference type="Pfam" id="PF01397"/>
    </source>
</evidence>
<name>A0AA41V8U7_PAPNU</name>
<dbReference type="GO" id="GO:0016102">
    <property type="term" value="P:diterpenoid biosynthetic process"/>
    <property type="evidence" value="ECO:0007669"/>
    <property type="project" value="InterPro"/>
</dbReference>
<dbReference type="InterPro" id="IPR008930">
    <property type="entry name" value="Terpenoid_cyclase/PrenylTrfase"/>
</dbReference>
<dbReference type="InterPro" id="IPR036965">
    <property type="entry name" value="Terpene_synth_N_sf"/>
</dbReference>
<evidence type="ECO:0000313" key="7">
    <source>
        <dbReference type="EMBL" id="MCL7028698.1"/>
    </source>
</evidence>
<dbReference type="GO" id="GO:0000287">
    <property type="term" value="F:magnesium ion binding"/>
    <property type="evidence" value="ECO:0007669"/>
    <property type="project" value="InterPro"/>
</dbReference>
<dbReference type="InterPro" id="IPR044814">
    <property type="entry name" value="Terpene_cyclase_plant_C1"/>
</dbReference>
<dbReference type="Pfam" id="PF01397">
    <property type="entry name" value="Terpene_synth"/>
    <property type="match status" value="1"/>
</dbReference>
<dbReference type="InterPro" id="IPR005630">
    <property type="entry name" value="Terpene_synthase_metal-bd"/>
</dbReference>
<protein>
    <recommendedName>
        <fullName evidence="9">Ent-kaurene synthase</fullName>
    </recommendedName>
</protein>
<dbReference type="FunFam" id="1.10.600.10:FF:000005">
    <property type="entry name" value="Ent-kaur-16-ene synthase, chloroplastic"/>
    <property type="match status" value="1"/>
</dbReference>
<comment type="cofactor">
    <cofactor evidence="1">
        <name>Mg(2+)</name>
        <dbReference type="ChEBI" id="CHEBI:18420"/>
    </cofactor>
</comment>
<dbReference type="Gene3D" id="1.50.10.160">
    <property type="match status" value="1"/>
</dbReference>
<dbReference type="SUPFAM" id="SSF48239">
    <property type="entry name" value="Terpenoid cyclases/Protein prenyltransferases"/>
    <property type="match status" value="2"/>
</dbReference>
<dbReference type="InterPro" id="IPR001906">
    <property type="entry name" value="Terpene_synth_N"/>
</dbReference>
<dbReference type="Pfam" id="PF03936">
    <property type="entry name" value="Terpene_synth_C"/>
    <property type="match status" value="1"/>
</dbReference>
<evidence type="ECO:0000259" key="6">
    <source>
        <dbReference type="Pfam" id="PF03936"/>
    </source>
</evidence>
<dbReference type="PANTHER" id="PTHR31739:SF3">
    <property type="entry name" value="ENT-KAUR-16-ENE SYNTHASE, CHLOROPLASTIC"/>
    <property type="match status" value="1"/>
</dbReference>